<dbReference type="PANTHER" id="PTHR14324:SF3">
    <property type="entry name" value="CONDENSIN-2 COMPLEX SUBUNIT H2"/>
    <property type="match status" value="1"/>
</dbReference>
<dbReference type="GO" id="GO:0051306">
    <property type="term" value="P:mitotic sister chromatid separation"/>
    <property type="evidence" value="ECO:0007669"/>
    <property type="project" value="TreeGrafter"/>
</dbReference>
<evidence type="ECO:0000256" key="2">
    <source>
        <dbReference type="ARBA" id="ARBA00007844"/>
    </source>
</evidence>
<keyword evidence="4" id="KW-0226">DNA condensation</keyword>
<evidence type="ECO:0000256" key="7">
    <source>
        <dbReference type="SAM" id="MobiDB-lite"/>
    </source>
</evidence>
<feature type="region of interest" description="Disordered" evidence="7">
    <location>
        <begin position="113"/>
        <end position="142"/>
    </location>
</feature>
<feature type="compositionally biased region" description="Basic and acidic residues" evidence="7">
    <location>
        <begin position="310"/>
        <end position="320"/>
    </location>
</feature>
<reference evidence="10" key="1">
    <citation type="submission" date="2025-08" db="UniProtKB">
        <authorList>
            <consortium name="Ensembl"/>
        </authorList>
    </citation>
    <scope>IDENTIFICATION</scope>
</reference>
<dbReference type="GeneTree" id="ENSGT00390000014443"/>
<dbReference type="PANTHER" id="PTHR14324">
    <property type="entry name" value="CONDENSIN-2 COMPLEX SUBUNIT H2"/>
    <property type="match status" value="1"/>
</dbReference>
<dbReference type="Ensembl" id="ENSGMOT00000003543.2">
    <property type="protein sequence ID" value="ENSGMOP00000003441.2"/>
    <property type="gene ID" value="ENSGMOG00000003228.2"/>
</dbReference>
<dbReference type="AlphaFoldDB" id="A0A8C4YZE9"/>
<dbReference type="InterPro" id="IPR031739">
    <property type="entry name" value="Ncaph2"/>
</dbReference>
<dbReference type="InterPro" id="IPR031737">
    <property type="entry name" value="CNDH2_C"/>
</dbReference>
<feature type="domain" description="Condensin-2 complex subunit H2 C-terminal" evidence="9">
    <location>
        <begin position="494"/>
        <end position="622"/>
    </location>
</feature>
<evidence type="ECO:0000313" key="10">
    <source>
        <dbReference type="Ensembl" id="ENSGMOP00000003441.2"/>
    </source>
</evidence>
<dbReference type="GO" id="GO:0000796">
    <property type="term" value="C:condensin complex"/>
    <property type="evidence" value="ECO:0007669"/>
    <property type="project" value="TreeGrafter"/>
</dbReference>
<feature type="domain" description="Condensin II complex subunit H2 N-terminal" evidence="8">
    <location>
        <begin position="30"/>
        <end position="141"/>
    </location>
</feature>
<feature type="region of interest" description="Disordered" evidence="7">
    <location>
        <begin position="429"/>
        <end position="479"/>
    </location>
</feature>
<dbReference type="GO" id="GO:0005634">
    <property type="term" value="C:nucleus"/>
    <property type="evidence" value="ECO:0007669"/>
    <property type="project" value="TreeGrafter"/>
</dbReference>
<feature type="compositionally biased region" description="Acidic residues" evidence="7">
    <location>
        <begin position="265"/>
        <end position="282"/>
    </location>
</feature>
<accession>A0A8C4YZE9</accession>
<dbReference type="Pfam" id="PF06278">
    <property type="entry name" value="CNDH2_N"/>
    <property type="match status" value="1"/>
</dbReference>
<dbReference type="InterPro" id="IPR009378">
    <property type="entry name" value="H2_N"/>
</dbReference>
<evidence type="ECO:0000256" key="6">
    <source>
        <dbReference type="ARBA" id="ARBA00030479"/>
    </source>
</evidence>
<keyword evidence="11" id="KW-1185">Reference proteome</keyword>
<protein>
    <recommendedName>
        <fullName evidence="3">Condensin-2 complex subunit H2</fullName>
    </recommendedName>
    <alternativeName>
        <fullName evidence="6">Non-SMC condensin II complex subunit H2</fullName>
    </alternativeName>
</protein>
<evidence type="ECO:0000259" key="9">
    <source>
        <dbReference type="Pfam" id="PF16858"/>
    </source>
</evidence>
<proteinExistence type="inferred from homology"/>
<dbReference type="Proteomes" id="UP000694546">
    <property type="component" value="Chromosome 4"/>
</dbReference>
<feature type="compositionally biased region" description="Acidic residues" evidence="7">
    <location>
        <begin position="130"/>
        <end position="139"/>
    </location>
</feature>
<dbReference type="GO" id="GO:0003682">
    <property type="term" value="F:chromatin binding"/>
    <property type="evidence" value="ECO:0007669"/>
    <property type="project" value="TreeGrafter"/>
</dbReference>
<keyword evidence="5" id="KW-0539">Nucleus</keyword>
<feature type="compositionally biased region" description="Basic and acidic residues" evidence="7">
    <location>
        <begin position="113"/>
        <end position="129"/>
    </location>
</feature>
<evidence type="ECO:0000313" key="11">
    <source>
        <dbReference type="Proteomes" id="UP000694546"/>
    </source>
</evidence>
<organism evidence="10 11">
    <name type="scientific">Gadus morhua</name>
    <name type="common">Atlantic cod</name>
    <dbReference type="NCBI Taxonomy" id="8049"/>
    <lineage>
        <taxon>Eukaryota</taxon>
        <taxon>Metazoa</taxon>
        <taxon>Chordata</taxon>
        <taxon>Craniata</taxon>
        <taxon>Vertebrata</taxon>
        <taxon>Euteleostomi</taxon>
        <taxon>Actinopterygii</taxon>
        <taxon>Neopterygii</taxon>
        <taxon>Teleostei</taxon>
        <taxon>Neoteleostei</taxon>
        <taxon>Acanthomorphata</taxon>
        <taxon>Zeiogadaria</taxon>
        <taxon>Gadariae</taxon>
        <taxon>Gadiformes</taxon>
        <taxon>Gadoidei</taxon>
        <taxon>Gadidae</taxon>
        <taxon>Gadus</taxon>
    </lineage>
</organism>
<evidence type="ECO:0000256" key="1">
    <source>
        <dbReference type="ARBA" id="ARBA00004123"/>
    </source>
</evidence>
<dbReference type="OMA" id="FDPPEHK"/>
<comment type="similarity">
    <text evidence="2">Belongs to the CND2 H2 (condensin-2 subunit 2) family.</text>
</comment>
<evidence type="ECO:0000256" key="4">
    <source>
        <dbReference type="ARBA" id="ARBA00023067"/>
    </source>
</evidence>
<feature type="region of interest" description="Disordered" evidence="7">
    <location>
        <begin position="225"/>
        <end position="327"/>
    </location>
</feature>
<evidence type="ECO:0000256" key="5">
    <source>
        <dbReference type="ARBA" id="ARBA00023242"/>
    </source>
</evidence>
<reference evidence="10" key="2">
    <citation type="submission" date="2025-09" db="UniProtKB">
        <authorList>
            <consortium name="Ensembl"/>
        </authorList>
    </citation>
    <scope>IDENTIFICATION</scope>
</reference>
<name>A0A8C4YZE9_GADMO</name>
<dbReference type="GO" id="GO:0010032">
    <property type="term" value="P:meiotic chromosome condensation"/>
    <property type="evidence" value="ECO:0007669"/>
    <property type="project" value="TreeGrafter"/>
</dbReference>
<evidence type="ECO:0000259" key="8">
    <source>
        <dbReference type="Pfam" id="PF06278"/>
    </source>
</evidence>
<comment type="subcellular location">
    <subcellularLocation>
        <location evidence="1">Nucleus</location>
    </subcellularLocation>
</comment>
<sequence length="629" mass="70045">MYYYYYYNLVIIMDHMCLLIKDDMESAENRFAHLLQPIRELTKNWDIDVASELNDYLEELDEICIAFDGGKIQLNFAEAALLIQGSTCIYSKKVELLYSLVFQTMDYINDKKQRRDKQAGAADKEVEGDHEADDNDDGDFMYQEIDSSTADMSHESDSTTPVHVAPLAPEALILPETHEKQKLPLISVKGEVLGSHKDFRINTYIPGAQDLILLTHGLAAFTAAEGGPDAGGHNAGGHSLSQPPQEEPVDVTAAPEAPGNHVADGDDDFMPLQDPGEEMDQTPEEHIERQQAPSEGRMLRERPNPQAAQKETEERSKGQQERANAWQLHNPYDVFAVDKPLKTGKCYKVPDGLNDGGKRKRKRPDALQDFRSWFTGLFNPPEHKLKGGPASTDLNYVYLSKVKEKMKTRKRINRKAGVVVSDEELRRTFLQPAGEGAQRGEGEEEDGPEENRLDLQGGDDDGSDNDHEPLDDVPAGFGGGDDFIMPGSQGDELSYEDLVRKSVEQYLVNSKGYAQETALSRRVKEWGDKLRPDLVMQEERPTFDIHDYSDRIVAALGDVGRSRSLASVVGGLDNFEVCKYMLAALQLANDYTVEISSTPGLEESVDTMGLTLLTTHRANDRFKTMGGAI</sequence>
<evidence type="ECO:0000256" key="3">
    <source>
        <dbReference type="ARBA" id="ARBA00016903"/>
    </source>
</evidence>
<dbReference type="Pfam" id="PF16858">
    <property type="entry name" value="CNDH2_C"/>
    <property type="match status" value="1"/>
</dbReference>